<name>A0A3M8VK37_9ACTN</name>
<feature type="transmembrane region" description="Helical" evidence="11">
    <location>
        <begin position="160"/>
        <end position="177"/>
    </location>
</feature>
<proteinExistence type="inferred from homology"/>
<dbReference type="CDD" id="cd03257">
    <property type="entry name" value="ABC_NikE_OppD_transporters"/>
    <property type="match status" value="1"/>
</dbReference>
<keyword evidence="16" id="KW-1185">Reference proteome</keyword>
<dbReference type="GO" id="GO:0016887">
    <property type="term" value="F:ATP hydrolysis activity"/>
    <property type="evidence" value="ECO:0007669"/>
    <property type="project" value="InterPro"/>
</dbReference>
<dbReference type="InterPro" id="IPR003439">
    <property type="entry name" value="ABC_transporter-like_ATP-bd"/>
</dbReference>
<dbReference type="AlphaFoldDB" id="A0A3M8VK37"/>
<dbReference type="InterPro" id="IPR035906">
    <property type="entry name" value="MetI-like_sf"/>
</dbReference>
<dbReference type="InterPro" id="IPR017871">
    <property type="entry name" value="ABC_transporter-like_CS"/>
</dbReference>
<evidence type="ECO:0000256" key="8">
    <source>
        <dbReference type="ARBA" id="ARBA00022840"/>
    </source>
</evidence>
<evidence type="ECO:0000256" key="5">
    <source>
        <dbReference type="ARBA" id="ARBA00022475"/>
    </source>
</evidence>
<feature type="domain" description="ABC transmembrane type-1" evidence="14">
    <location>
        <begin position="95"/>
        <end position="283"/>
    </location>
</feature>
<keyword evidence="6 11" id="KW-0812">Transmembrane</keyword>
<dbReference type="InterPro" id="IPR050388">
    <property type="entry name" value="ABC_Ni/Peptide_Import"/>
</dbReference>
<dbReference type="Proteomes" id="UP000275401">
    <property type="component" value="Unassembled WGS sequence"/>
</dbReference>
<feature type="region of interest" description="Disordered" evidence="12">
    <location>
        <begin position="593"/>
        <end position="613"/>
    </location>
</feature>
<dbReference type="Gene3D" id="3.40.50.300">
    <property type="entry name" value="P-loop containing nucleotide triphosphate hydrolases"/>
    <property type="match status" value="1"/>
</dbReference>
<comment type="similarity">
    <text evidence="11">Belongs to the binding-protein-dependent transport system permease family.</text>
</comment>
<dbReference type="CDD" id="cd06261">
    <property type="entry name" value="TM_PBP2"/>
    <property type="match status" value="1"/>
</dbReference>
<feature type="compositionally biased region" description="Polar residues" evidence="12">
    <location>
        <begin position="1"/>
        <end position="12"/>
    </location>
</feature>
<evidence type="ECO:0000256" key="9">
    <source>
        <dbReference type="ARBA" id="ARBA00022989"/>
    </source>
</evidence>
<feature type="transmembrane region" description="Helical" evidence="11">
    <location>
        <begin position="34"/>
        <end position="55"/>
    </location>
</feature>
<evidence type="ECO:0000256" key="4">
    <source>
        <dbReference type="ARBA" id="ARBA00022448"/>
    </source>
</evidence>
<evidence type="ECO:0000256" key="10">
    <source>
        <dbReference type="ARBA" id="ARBA00023136"/>
    </source>
</evidence>
<keyword evidence="10 11" id="KW-0472">Membrane</keyword>
<evidence type="ECO:0000256" key="2">
    <source>
        <dbReference type="ARBA" id="ARBA00004202"/>
    </source>
</evidence>
<dbReference type="Pfam" id="PF12911">
    <property type="entry name" value="OppC_N"/>
    <property type="match status" value="1"/>
</dbReference>
<feature type="compositionally biased region" description="Low complexity" evidence="12">
    <location>
        <begin position="308"/>
        <end position="326"/>
    </location>
</feature>
<dbReference type="PROSITE" id="PS00211">
    <property type="entry name" value="ABC_TRANSPORTER_1"/>
    <property type="match status" value="1"/>
</dbReference>
<organism evidence="15 16">
    <name type="scientific">Streptomyces botrytidirepellens</name>
    <dbReference type="NCBI Taxonomy" id="2486417"/>
    <lineage>
        <taxon>Bacteria</taxon>
        <taxon>Bacillati</taxon>
        <taxon>Actinomycetota</taxon>
        <taxon>Actinomycetes</taxon>
        <taxon>Kitasatosporales</taxon>
        <taxon>Streptomycetaceae</taxon>
        <taxon>Streptomyces</taxon>
    </lineage>
</organism>
<comment type="similarity">
    <text evidence="3">Belongs to the ABC transporter superfamily.</text>
</comment>
<feature type="transmembrane region" description="Helical" evidence="11">
    <location>
        <begin position="130"/>
        <end position="154"/>
    </location>
</feature>
<evidence type="ECO:0000256" key="6">
    <source>
        <dbReference type="ARBA" id="ARBA00022692"/>
    </source>
</evidence>
<dbReference type="InterPro" id="IPR003593">
    <property type="entry name" value="AAA+_ATPase"/>
</dbReference>
<keyword evidence="4 11" id="KW-0813">Transport</keyword>
<evidence type="ECO:0000259" key="14">
    <source>
        <dbReference type="PROSITE" id="PS50928"/>
    </source>
</evidence>
<evidence type="ECO:0000313" key="16">
    <source>
        <dbReference type="Proteomes" id="UP000275401"/>
    </source>
</evidence>
<evidence type="ECO:0000259" key="13">
    <source>
        <dbReference type="PROSITE" id="PS50893"/>
    </source>
</evidence>
<dbReference type="GO" id="GO:0005886">
    <property type="term" value="C:plasma membrane"/>
    <property type="evidence" value="ECO:0007669"/>
    <property type="project" value="UniProtKB-SubCell"/>
</dbReference>
<comment type="caution">
    <text evidence="15">The sequence shown here is derived from an EMBL/GenBank/DDBJ whole genome shotgun (WGS) entry which is preliminary data.</text>
</comment>
<evidence type="ECO:0000256" key="11">
    <source>
        <dbReference type="RuleBase" id="RU363032"/>
    </source>
</evidence>
<dbReference type="InterPro" id="IPR025966">
    <property type="entry name" value="OppC_N"/>
</dbReference>
<dbReference type="PROSITE" id="PS50893">
    <property type="entry name" value="ABC_TRANSPORTER_2"/>
    <property type="match status" value="1"/>
</dbReference>
<protein>
    <submittedName>
        <fullName evidence="15">ATP-binding cassette domain-containing protein</fullName>
    </submittedName>
</protein>
<evidence type="ECO:0000256" key="3">
    <source>
        <dbReference type="ARBA" id="ARBA00005417"/>
    </source>
</evidence>
<evidence type="ECO:0000256" key="7">
    <source>
        <dbReference type="ARBA" id="ARBA00022741"/>
    </source>
</evidence>
<accession>A0A3M8VK37</accession>
<dbReference type="PROSITE" id="PS50928">
    <property type="entry name" value="ABC_TM1"/>
    <property type="match status" value="1"/>
</dbReference>
<dbReference type="PANTHER" id="PTHR43297:SF2">
    <property type="entry name" value="DIPEPTIDE TRANSPORT ATP-BINDING PROTEIN DPPD"/>
    <property type="match status" value="1"/>
</dbReference>
<evidence type="ECO:0000256" key="1">
    <source>
        <dbReference type="ARBA" id="ARBA00004141"/>
    </source>
</evidence>
<evidence type="ECO:0000256" key="12">
    <source>
        <dbReference type="SAM" id="MobiDB-lite"/>
    </source>
</evidence>
<feature type="region of interest" description="Disordered" evidence="12">
    <location>
        <begin position="297"/>
        <end position="332"/>
    </location>
</feature>
<dbReference type="Pfam" id="PF00005">
    <property type="entry name" value="ABC_tran"/>
    <property type="match status" value="1"/>
</dbReference>
<feature type="transmembrane region" description="Helical" evidence="11">
    <location>
        <begin position="259"/>
        <end position="283"/>
    </location>
</feature>
<dbReference type="EMBL" id="RIBZ01000322">
    <property type="protein sequence ID" value="RNG18008.1"/>
    <property type="molecule type" value="Genomic_DNA"/>
</dbReference>
<keyword evidence="9 11" id="KW-1133">Transmembrane helix</keyword>
<dbReference type="FunFam" id="3.40.50.300:FF:000016">
    <property type="entry name" value="Oligopeptide ABC transporter ATP-binding component"/>
    <property type="match status" value="1"/>
</dbReference>
<sequence length="613" mass="64519">MTNPPGETTPATPNAPGVLPRRTGVGRRLLRNPVAMVCLTVLALLVLASVFAPLLTSHSPTRPSLLDTFASPSAAHPFGADSVGRDVVARLLYGGRVSLLGAFLAVAVALLIGVPTGLVSGYYRGWVDAAFSWVASLVMAAPAIMVLLVAIAAIGPDANAAMTVLGVILAPGVFRLVRASVTSVREELYVDAARVSGLNDLRIVRRHILPVVQAPTIIQAAQMFGVAVVIQAGIEFLGLGSASEASWGAMLNEAFANLYIQPTLLVAPGVAIVVTVASVGLLANALRDTLLEGGHAAPARRPWRTKAPDSPAADSPAADAPPAGSPARDDDGDALLTVRNLRVSYPTRDGEATVVDGVSLSVRHGEVLGLVGESGSGKSQTAFSVLGLLPPEARREADGLSFDGRDLRRLGGKAMNGLRGRRIAYVPQEPMSNLDPSFHIGSQLADPMRLHLKISAGEARKRALALLERVGIDRPERVYDAYPHQISGGMAQRVLIAGAVSCDPDLLIADEPTTALDVTVQAEVLDLLRELQRERRMGMILVTHNFGVVADICDHVVVMRSGKVVESAPVGQLFANPHHAYTRMLLASTLEDAPTRTPLDDGTPARTTVQEKA</sequence>
<dbReference type="RefSeq" id="WP_123104353.1">
    <property type="nucleotide sequence ID" value="NZ_RIBZ01000322.1"/>
</dbReference>
<feature type="domain" description="ABC transporter" evidence="13">
    <location>
        <begin position="338"/>
        <end position="586"/>
    </location>
</feature>
<dbReference type="InterPro" id="IPR000515">
    <property type="entry name" value="MetI-like"/>
</dbReference>
<dbReference type="SMART" id="SM00382">
    <property type="entry name" value="AAA"/>
    <property type="match status" value="1"/>
</dbReference>
<gene>
    <name evidence="15" type="ORF">EEJ42_28475</name>
</gene>
<feature type="transmembrane region" description="Helical" evidence="11">
    <location>
        <begin position="99"/>
        <end position="123"/>
    </location>
</feature>
<dbReference type="SUPFAM" id="SSF161098">
    <property type="entry name" value="MetI-like"/>
    <property type="match status" value="1"/>
</dbReference>
<comment type="subcellular location">
    <subcellularLocation>
        <location evidence="11">Cell membrane</location>
        <topology evidence="11">Multi-pass membrane protein</topology>
    </subcellularLocation>
    <subcellularLocation>
        <location evidence="2">Cell membrane</location>
        <topology evidence="2">Peripheral membrane protein</topology>
    </subcellularLocation>
    <subcellularLocation>
        <location evidence="1">Membrane</location>
        <topology evidence="1">Multi-pass membrane protein</topology>
    </subcellularLocation>
</comment>
<dbReference type="Pfam" id="PF00528">
    <property type="entry name" value="BPD_transp_1"/>
    <property type="match status" value="1"/>
</dbReference>
<dbReference type="GO" id="GO:0055085">
    <property type="term" value="P:transmembrane transport"/>
    <property type="evidence" value="ECO:0007669"/>
    <property type="project" value="InterPro"/>
</dbReference>
<keyword evidence="7" id="KW-0547">Nucleotide-binding</keyword>
<feature type="region of interest" description="Disordered" evidence="12">
    <location>
        <begin position="1"/>
        <end position="22"/>
    </location>
</feature>
<dbReference type="InterPro" id="IPR027417">
    <property type="entry name" value="P-loop_NTPase"/>
</dbReference>
<reference evidence="15 16" key="1">
    <citation type="submission" date="2018-11" db="EMBL/GenBank/DDBJ databases">
        <title>The Potential of Streptomyces as Biocontrol Agents against the Tomato grey mould, Botrytis cinerea (Gray mold) Frontiers in Microbiology.</title>
        <authorList>
            <person name="Li D."/>
        </authorList>
    </citation>
    <scope>NUCLEOTIDE SEQUENCE [LARGE SCALE GENOMIC DNA]</scope>
    <source>
        <strain evidence="15 16">NEAU-LD23</strain>
    </source>
</reference>
<dbReference type="SUPFAM" id="SSF52540">
    <property type="entry name" value="P-loop containing nucleoside triphosphate hydrolases"/>
    <property type="match status" value="1"/>
</dbReference>
<keyword evidence="8 15" id="KW-0067">ATP-binding</keyword>
<dbReference type="PANTHER" id="PTHR43297">
    <property type="entry name" value="OLIGOPEPTIDE TRANSPORT ATP-BINDING PROTEIN APPD"/>
    <property type="match status" value="1"/>
</dbReference>
<evidence type="ECO:0000313" key="15">
    <source>
        <dbReference type="EMBL" id="RNG18008.1"/>
    </source>
</evidence>
<dbReference type="GO" id="GO:0005524">
    <property type="term" value="F:ATP binding"/>
    <property type="evidence" value="ECO:0007669"/>
    <property type="project" value="UniProtKB-KW"/>
</dbReference>
<dbReference type="Gene3D" id="1.10.3720.10">
    <property type="entry name" value="MetI-like"/>
    <property type="match status" value="1"/>
</dbReference>
<keyword evidence="5" id="KW-1003">Cell membrane</keyword>